<keyword evidence="11" id="KW-1185">Reference proteome</keyword>
<dbReference type="Proteomes" id="UP001049518">
    <property type="component" value="Chromosome"/>
</dbReference>
<evidence type="ECO:0000256" key="5">
    <source>
        <dbReference type="ARBA" id="ARBA00023160"/>
    </source>
</evidence>
<keyword evidence="6 7" id="KW-0092">Biotin</keyword>
<evidence type="ECO:0000256" key="3">
    <source>
        <dbReference type="ARBA" id="ARBA00022832"/>
    </source>
</evidence>
<keyword evidence="5 7" id="KW-0275">Fatty acid biosynthesis</keyword>
<reference evidence="10" key="1">
    <citation type="submission" date="2020-07" db="EMBL/GenBank/DDBJ databases">
        <authorList>
            <person name="Tarantini F.S."/>
            <person name="Hong K.W."/>
            <person name="Chan K.G."/>
        </authorList>
    </citation>
    <scope>NUCLEOTIDE SEQUENCE</scope>
    <source>
        <strain evidence="10">32-07</strain>
    </source>
</reference>
<evidence type="ECO:0000256" key="7">
    <source>
        <dbReference type="RuleBase" id="RU364072"/>
    </source>
</evidence>
<dbReference type="Gene3D" id="2.40.50.100">
    <property type="match status" value="1"/>
</dbReference>
<evidence type="ECO:0000256" key="6">
    <source>
        <dbReference type="ARBA" id="ARBA00023267"/>
    </source>
</evidence>
<feature type="region of interest" description="Disordered" evidence="8">
    <location>
        <begin position="40"/>
        <end position="84"/>
    </location>
</feature>
<feature type="domain" description="Lipoyl-binding" evidence="9">
    <location>
        <begin position="103"/>
        <end position="179"/>
    </location>
</feature>
<dbReference type="PRINTS" id="PR01071">
    <property type="entry name" value="ACOABIOTINCC"/>
</dbReference>
<evidence type="ECO:0000256" key="4">
    <source>
        <dbReference type="ARBA" id="ARBA00023098"/>
    </source>
</evidence>
<dbReference type="EMBL" id="CP059572">
    <property type="protein sequence ID" value="QXJ21103.1"/>
    <property type="molecule type" value="Genomic_DNA"/>
</dbReference>
<evidence type="ECO:0000256" key="1">
    <source>
        <dbReference type="ARBA" id="ARBA00005194"/>
    </source>
</evidence>
<name>A0ABX8QQN1_9ACTN</name>
<dbReference type="GO" id="GO:0003989">
    <property type="term" value="F:acetyl-CoA carboxylase activity"/>
    <property type="evidence" value="ECO:0007669"/>
    <property type="project" value="UniProtKB-EC"/>
</dbReference>
<keyword evidence="4 7" id="KW-0443">Lipid metabolism</keyword>
<keyword evidence="10" id="KW-0436">Ligase</keyword>
<proteinExistence type="predicted"/>
<dbReference type="CDD" id="cd06850">
    <property type="entry name" value="biotinyl_domain"/>
    <property type="match status" value="1"/>
</dbReference>
<dbReference type="RefSeq" id="WP_231334234.1">
    <property type="nucleotide sequence ID" value="NZ_CP059572.1"/>
</dbReference>
<accession>A0ABX8QQN1</accession>
<dbReference type="PROSITE" id="PS00188">
    <property type="entry name" value="BIOTIN"/>
    <property type="match status" value="1"/>
</dbReference>
<evidence type="ECO:0000256" key="2">
    <source>
        <dbReference type="ARBA" id="ARBA00022516"/>
    </source>
</evidence>
<comment type="function">
    <text evidence="7">This protein is a component of the acetyl coenzyme A carboxylase complex; first, biotin carboxylase catalyzes the carboxylation of the carrier protein and then the transcarboxylase transfers the carboxyl group to form malonyl-CoA.</text>
</comment>
<comment type="pathway">
    <text evidence="1 7">Lipid metabolism; fatty acid biosynthesis.</text>
</comment>
<evidence type="ECO:0000256" key="8">
    <source>
        <dbReference type="SAM" id="MobiDB-lite"/>
    </source>
</evidence>
<dbReference type="InterPro" id="IPR011053">
    <property type="entry name" value="Single_hybrid_motif"/>
</dbReference>
<organism evidence="10 11">
    <name type="scientific">Actinomadura graeca</name>
    <dbReference type="NCBI Taxonomy" id="2750812"/>
    <lineage>
        <taxon>Bacteria</taxon>
        <taxon>Bacillati</taxon>
        <taxon>Actinomycetota</taxon>
        <taxon>Actinomycetes</taxon>
        <taxon>Streptosporangiales</taxon>
        <taxon>Thermomonosporaceae</taxon>
        <taxon>Actinomadura</taxon>
    </lineage>
</organism>
<keyword evidence="3 7" id="KW-0276">Fatty acid metabolism</keyword>
<dbReference type="InterPro" id="IPR001882">
    <property type="entry name" value="Biotin_BS"/>
</dbReference>
<protein>
    <recommendedName>
        <fullName evidence="7">Biotin carboxyl carrier protein of acetyl-CoA carboxylase</fullName>
    </recommendedName>
</protein>
<dbReference type="Pfam" id="PF00364">
    <property type="entry name" value="Biotin_lipoyl"/>
    <property type="match status" value="1"/>
</dbReference>
<evidence type="ECO:0000313" key="10">
    <source>
        <dbReference type="EMBL" id="QXJ21103.1"/>
    </source>
</evidence>
<evidence type="ECO:0000313" key="11">
    <source>
        <dbReference type="Proteomes" id="UP001049518"/>
    </source>
</evidence>
<keyword evidence="2 7" id="KW-0444">Lipid biosynthesis</keyword>
<dbReference type="SUPFAM" id="SSF51230">
    <property type="entry name" value="Single hybrid motif"/>
    <property type="match status" value="1"/>
</dbReference>
<dbReference type="PROSITE" id="PS50968">
    <property type="entry name" value="BIOTINYL_LIPOYL"/>
    <property type="match status" value="1"/>
</dbReference>
<evidence type="ECO:0000259" key="9">
    <source>
        <dbReference type="PROSITE" id="PS50968"/>
    </source>
</evidence>
<sequence length="184" mass="18629">MSTETTPSWQDILDLVALLDEGSYESAVVEFGDVRVRMSRSAEPPQLQQPAPLAQPVQAAAPAPANAAPVAQHAAPAPEPAAAPAPAVPATAVRAPAVPAVEGTTIPAPMIGVFFRSPSPGAPPFVAPGATVEPDTTIGIIEVMKLMNPVTAGVAGTLTDFLVKDNEQVEFGQPLAVVAEAGAS</sequence>
<dbReference type="InterPro" id="IPR000089">
    <property type="entry name" value="Biotin_lipoyl"/>
</dbReference>
<feature type="compositionally biased region" description="Low complexity" evidence="8">
    <location>
        <begin position="42"/>
        <end position="76"/>
    </location>
</feature>
<dbReference type="InterPro" id="IPR001249">
    <property type="entry name" value="AcCoA_biotinCC"/>
</dbReference>
<gene>
    <name evidence="10" type="ORF">AGRA3207_001925</name>
</gene>